<name>A0ABS5A869_9PSEU</name>
<dbReference type="Proteomes" id="UP001519363">
    <property type="component" value="Unassembled WGS sequence"/>
</dbReference>
<sequence>MRLTPCTEPHNAQVVGSYRAENREQPADMEAVTPKAKERCPAIVAVSTDVAALSETDELLFLGQDGTSWERGHRDVHCIVLNDTGTWHRSLLR</sequence>
<evidence type="ECO:0000313" key="2">
    <source>
        <dbReference type="EMBL" id="MBP2472506.1"/>
    </source>
</evidence>
<gene>
    <name evidence="2" type="ORF">JOF53_001378</name>
</gene>
<dbReference type="InterPro" id="IPR026004">
    <property type="entry name" value="Septum_form"/>
</dbReference>
<evidence type="ECO:0000259" key="1">
    <source>
        <dbReference type="Pfam" id="PF13845"/>
    </source>
</evidence>
<dbReference type="Pfam" id="PF13845">
    <property type="entry name" value="Septum_form"/>
    <property type="match status" value="1"/>
</dbReference>
<evidence type="ECO:0000313" key="3">
    <source>
        <dbReference type="Proteomes" id="UP001519363"/>
    </source>
</evidence>
<accession>A0ABS5A869</accession>
<comment type="caution">
    <text evidence="2">The sequence shown here is derived from an EMBL/GenBank/DDBJ whole genome shotgun (WGS) entry which is preliminary data.</text>
</comment>
<dbReference type="EMBL" id="JAGIOO010000001">
    <property type="protein sequence ID" value="MBP2472506.1"/>
    <property type="molecule type" value="Genomic_DNA"/>
</dbReference>
<proteinExistence type="predicted"/>
<feature type="domain" description="Septum formation-related" evidence="1">
    <location>
        <begin position="4"/>
        <end position="78"/>
    </location>
</feature>
<reference evidence="2 3" key="1">
    <citation type="submission" date="2021-03" db="EMBL/GenBank/DDBJ databases">
        <title>Sequencing the genomes of 1000 actinobacteria strains.</title>
        <authorList>
            <person name="Klenk H.-P."/>
        </authorList>
    </citation>
    <scope>NUCLEOTIDE SEQUENCE [LARGE SCALE GENOMIC DNA]</scope>
    <source>
        <strain evidence="2 3">DSM 44580</strain>
    </source>
</reference>
<keyword evidence="3" id="KW-1185">Reference proteome</keyword>
<organism evidence="2 3">
    <name type="scientific">Crossiella equi</name>
    <dbReference type="NCBI Taxonomy" id="130796"/>
    <lineage>
        <taxon>Bacteria</taxon>
        <taxon>Bacillati</taxon>
        <taxon>Actinomycetota</taxon>
        <taxon>Actinomycetes</taxon>
        <taxon>Pseudonocardiales</taxon>
        <taxon>Pseudonocardiaceae</taxon>
        <taxon>Crossiella</taxon>
    </lineage>
</organism>
<protein>
    <recommendedName>
        <fullName evidence="1">Septum formation-related domain-containing protein</fullName>
    </recommendedName>
</protein>
<dbReference type="RefSeq" id="WP_143342488.1">
    <property type="nucleotide sequence ID" value="NZ_JAGIOO010000001.1"/>
</dbReference>